<sequence>MMDHNVSDTCVASAAACDAGMAADQTLLGGMMMGMTASGVWNTALSATYYTVVAFLAYIVLALIYIAPRPNLWIKAFQVRNTKLNQRLPFMMWIPPVGDLIEQSRDYLGFYARRAAMGDKFGGFINWTMRHLLVCVHDPETARKFLAMDDLTFSRDFSIFWVVNQMAGKSILTADGEDWRSQHRMLYKAFSSENLVAFRPAFTHRANVLVKKLSAFAKTGEVVDIQPLLGDATLGVIMDCAFGDSLSADDRAELVDIFKYIVLETTNFTHQLPIINRLPGMGRYKLQRKLKRFREIADRAIEFRKTVSPLHTPAHCVMPIVVVVVVVVYPNAVAMLKQNLQDNKVADRCEVFEGDNRTFPLANIADRVNLGLIPTSKASWPVAVRVLRQDTGGWLHIHENVEYDKETEQKQAHELFAAHVARDIKSLLEARDVSTSLPPMPSSSAATTTPTTAQATPAPSEEIAAAPSSLSSWEVHVRHIECVKSYAPRVDHVVFDVECRPCHS</sequence>
<dbReference type="AlphaFoldDB" id="F2U5X3"/>
<evidence type="ECO:0000313" key="11">
    <source>
        <dbReference type="Proteomes" id="UP000007799"/>
    </source>
</evidence>
<dbReference type="OrthoDB" id="408788at2759"/>
<evidence type="ECO:0000256" key="4">
    <source>
        <dbReference type="ARBA" id="ARBA00022691"/>
    </source>
</evidence>
<dbReference type="GO" id="GO:0005506">
    <property type="term" value="F:iron ion binding"/>
    <property type="evidence" value="ECO:0007669"/>
    <property type="project" value="InterPro"/>
</dbReference>
<dbReference type="GO" id="GO:0004497">
    <property type="term" value="F:monooxygenase activity"/>
    <property type="evidence" value="ECO:0007669"/>
    <property type="project" value="InterPro"/>
</dbReference>
<dbReference type="Pfam" id="PF02475">
    <property type="entry name" value="TRM5-TYW2_MTfase"/>
    <property type="match status" value="1"/>
</dbReference>
<feature type="compositionally biased region" description="Low complexity" evidence="7">
    <location>
        <begin position="434"/>
        <end position="465"/>
    </location>
</feature>
<dbReference type="GeneID" id="16075859"/>
<dbReference type="SUPFAM" id="SSF48264">
    <property type="entry name" value="Cytochrome P450"/>
    <property type="match status" value="1"/>
</dbReference>
<evidence type="ECO:0000256" key="1">
    <source>
        <dbReference type="ARBA" id="ARBA00004797"/>
    </source>
</evidence>
<dbReference type="GO" id="GO:0030488">
    <property type="term" value="P:tRNA methylation"/>
    <property type="evidence" value="ECO:0007669"/>
    <property type="project" value="TreeGrafter"/>
</dbReference>
<evidence type="ECO:0000256" key="8">
    <source>
        <dbReference type="SAM" id="Phobius"/>
    </source>
</evidence>
<dbReference type="GO" id="GO:0020037">
    <property type="term" value="F:heme binding"/>
    <property type="evidence" value="ECO:0007669"/>
    <property type="project" value="InterPro"/>
</dbReference>
<dbReference type="RefSeq" id="XP_004995278.1">
    <property type="nucleotide sequence ID" value="XM_004995221.1"/>
</dbReference>
<dbReference type="STRING" id="946362.F2U5X3"/>
<evidence type="ECO:0000256" key="2">
    <source>
        <dbReference type="ARBA" id="ARBA00012265"/>
    </source>
</evidence>
<evidence type="ECO:0000256" key="7">
    <source>
        <dbReference type="SAM" id="MobiDB-lite"/>
    </source>
</evidence>
<protein>
    <recommendedName>
        <fullName evidence="2">tRNA(Phe) (4-demethylwyosine(37)-C(7)) aminocarboxypropyltransferase</fullName>
        <ecNumber evidence="2">2.5.1.114</ecNumber>
    </recommendedName>
</protein>
<name>F2U5X3_SALR5</name>
<dbReference type="EMBL" id="GL832962">
    <property type="protein sequence ID" value="EGD82914.1"/>
    <property type="molecule type" value="Genomic_DNA"/>
</dbReference>
<dbReference type="GO" id="GO:0016705">
    <property type="term" value="F:oxidoreductase activity, acting on paired donors, with incorporation or reduction of molecular oxygen"/>
    <property type="evidence" value="ECO:0007669"/>
    <property type="project" value="InterPro"/>
</dbReference>
<keyword evidence="5" id="KW-0819">tRNA processing</keyword>
<dbReference type="Pfam" id="PF00067">
    <property type="entry name" value="p450"/>
    <property type="match status" value="1"/>
</dbReference>
<organism evidence="11">
    <name type="scientific">Salpingoeca rosetta (strain ATCC 50818 / BSB-021)</name>
    <dbReference type="NCBI Taxonomy" id="946362"/>
    <lineage>
        <taxon>Eukaryota</taxon>
        <taxon>Choanoflagellata</taxon>
        <taxon>Craspedida</taxon>
        <taxon>Salpingoecidae</taxon>
        <taxon>Salpingoeca</taxon>
    </lineage>
</organism>
<comment type="catalytic activity">
    <reaction evidence="6">
        <text>4-demethylwyosine(37) in tRNA(Phe) + S-adenosyl-L-methionine = 4-demethyl-7-[(3S)-3-amino-3-carboxypropyl]wyosine(37) in tRNA(Phe) + S-methyl-5'-thioadenosine + H(+)</text>
        <dbReference type="Rhea" id="RHEA:36355"/>
        <dbReference type="Rhea" id="RHEA-COMP:10164"/>
        <dbReference type="Rhea" id="RHEA-COMP:10378"/>
        <dbReference type="ChEBI" id="CHEBI:15378"/>
        <dbReference type="ChEBI" id="CHEBI:17509"/>
        <dbReference type="ChEBI" id="CHEBI:59789"/>
        <dbReference type="ChEBI" id="CHEBI:64315"/>
        <dbReference type="ChEBI" id="CHEBI:73550"/>
        <dbReference type="EC" id="2.5.1.114"/>
    </reaction>
</comment>
<dbReference type="Gene3D" id="1.10.630.10">
    <property type="entry name" value="Cytochrome P450"/>
    <property type="match status" value="1"/>
</dbReference>
<evidence type="ECO:0000256" key="3">
    <source>
        <dbReference type="ARBA" id="ARBA00022679"/>
    </source>
</evidence>
<proteinExistence type="predicted"/>
<dbReference type="EC" id="2.5.1.114" evidence="2"/>
<dbReference type="InterPro" id="IPR029063">
    <property type="entry name" value="SAM-dependent_MTases_sf"/>
</dbReference>
<feature type="region of interest" description="Disordered" evidence="7">
    <location>
        <begin position="433"/>
        <end position="465"/>
    </location>
</feature>
<evidence type="ECO:0000313" key="10">
    <source>
        <dbReference type="EMBL" id="EGD82914.1"/>
    </source>
</evidence>
<dbReference type="InterPro" id="IPR056743">
    <property type="entry name" value="TRM5-TYW2-like_MTfase"/>
</dbReference>
<dbReference type="SUPFAM" id="SSF53335">
    <property type="entry name" value="S-adenosyl-L-methionine-dependent methyltransferases"/>
    <property type="match status" value="1"/>
</dbReference>
<keyword evidence="8" id="KW-0812">Transmembrane</keyword>
<comment type="pathway">
    <text evidence="1">tRNA modification; wybutosine-tRNA(Phe) biosynthesis.</text>
</comment>
<dbReference type="InterPro" id="IPR036396">
    <property type="entry name" value="Cyt_P450_sf"/>
</dbReference>
<dbReference type="GO" id="GO:0008175">
    <property type="term" value="F:tRNA methyltransferase activity"/>
    <property type="evidence" value="ECO:0007669"/>
    <property type="project" value="TreeGrafter"/>
</dbReference>
<dbReference type="InterPro" id="IPR001128">
    <property type="entry name" value="Cyt_P450"/>
</dbReference>
<dbReference type="Proteomes" id="UP000007799">
    <property type="component" value="Unassembled WGS sequence"/>
</dbReference>
<dbReference type="eggNOG" id="KOG1227">
    <property type="taxonomic scope" value="Eukaryota"/>
</dbReference>
<keyword evidence="3" id="KW-0808">Transferase</keyword>
<gene>
    <name evidence="10" type="ORF">PTSG_03546</name>
</gene>
<dbReference type="GO" id="GO:0031591">
    <property type="term" value="P:wybutosine biosynthetic process"/>
    <property type="evidence" value="ECO:0007669"/>
    <property type="project" value="TreeGrafter"/>
</dbReference>
<keyword evidence="4" id="KW-0949">S-adenosyl-L-methionine</keyword>
<feature type="transmembrane region" description="Helical" evidence="8">
    <location>
        <begin position="46"/>
        <end position="67"/>
    </location>
</feature>
<reference evidence="10" key="1">
    <citation type="submission" date="2009-08" db="EMBL/GenBank/DDBJ databases">
        <title>Annotation of Salpingoeca rosetta.</title>
        <authorList>
            <consortium name="The Broad Institute Genome Sequencing Platform"/>
            <person name="Russ C."/>
            <person name="Cuomo C."/>
            <person name="Burger G."/>
            <person name="Gray M.W."/>
            <person name="Holland P.W.H."/>
            <person name="King N."/>
            <person name="Lang F.B.F."/>
            <person name="Roger A.J."/>
            <person name="Ruiz-Trillo I."/>
            <person name="Young S.K."/>
            <person name="Zeng Q."/>
            <person name="Gargeya S."/>
            <person name="Alvarado L."/>
            <person name="Berlin A."/>
            <person name="Chapman S.B."/>
            <person name="Chen Z."/>
            <person name="Freedman E."/>
            <person name="Gellesch M."/>
            <person name="Goldberg J."/>
            <person name="Griggs A."/>
            <person name="Gujja S."/>
            <person name="Heilman E."/>
            <person name="Heiman D."/>
            <person name="Howarth C."/>
            <person name="Mehta T."/>
            <person name="Neiman D."/>
            <person name="Pearson M."/>
            <person name="Roberts A."/>
            <person name="Saif S."/>
            <person name="Shea T."/>
            <person name="Shenoy N."/>
            <person name="Sisk P."/>
            <person name="Stolte C."/>
            <person name="Sykes S."/>
            <person name="White J."/>
            <person name="Yandava C."/>
            <person name="Haas B."/>
            <person name="Nusbaum C."/>
            <person name="Birren B."/>
        </authorList>
    </citation>
    <scope>NUCLEOTIDE SEQUENCE [LARGE SCALE GENOMIC DNA]</scope>
    <source>
        <strain evidence="10">ATCC 50818</strain>
    </source>
</reference>
<dbReference type="KEGG" id="sre:PTSG_03546"/>
<evidence type="ECO:0000259" key="9">
    <source>
        <dbReference type="PROSITE" id="PS51684"/>
    </source>
</evidence>
<keyword evidence="11" id="KW-1185">Reference proteome</keyword>
<keyword evidence="8" id="KW-0472">Membrane</keyword>
<dbReference type="PROSITE" id="PS51684">
    <property type="entry name" value="SAM_MT_TRM5_TYW2"/>
    <property type="match status" value="1"/>
</dbReference>
<keyword evidence="8" id="KW-1133">Transmembrane helix</keyword>
<dbReference type="GO" id="GO:0005737">
    <property type="term" value="C:cytoplasm"/>
    <property type="evidence" value="ECO:0007669"/>
    <property type="project" value="TreeGrafter"/>
</dbReference>
<dbReference type="GO" id="GO:0102522">
    <property type="term" value="F:tRNA 4-demethylwyosine alpha-amino-alpha-carboxypropyltransferase activity"/>
    <property type="evidence" value="ECO:0007669"/>
    <property type="project" value="UniProtKB-EC"/>
</dbReference>
<dbReference type="PANTHER" id="PTHR23245:SF25">
    <property type="entry name" value="TRNA WYBUTOSINE-SYNTHESIZING PROTEIN 2 HOMOLOG"/>
    <property type="match status" value="1"/>
</dbReference>
<dbReference type="InterPro" id="IPR030382">
    <property type="entry name" value="MeTrfase_TRM5/TYW2"/>
</dbReference>
<accession>F2U5X3</accession>
<dbReference type="PANTHER" id="PTHR23245">
    <property type="entry name" value="TRNA METHYLTRANSFERASE"/>
    <property type="match status" value="1"/>
</dbReference>
<dbReference type="InParanoid" id="F2U5X3"/>
<feature type="domain" description="SAM-dependent methyltransferase TRM5/TYW2-type" evidence="9">
    <location>
        <begin position="330"/>
        <end position="501"/>
    </location>
</feature>
<evidence type="ECO:0000256" key="6">
    <source>
        <dbReference type="ARBA" id="ARBA00049400"/>
    </source>
</evidence>
<dbReference type="Gene3D" id="3.40.50.150">
    <property type="entry name" value="Vaccinia Virus protein VP39"/>
    <property type="match status" value="1"/>
</dbReference>
<evidence type="ECO:0000256" key="5">
    <source>
        <dbReference type="ARBA" id="ARBA00022694"/>
    </source>
</evidence>